<gene>
    <name evidence="1" type="ORF">IPK02_18155</name>
</gene>
<comment type="caution">
    <text evidence="1">The sequence shown here is derived from an EMBL/GenBank/DDBJ whole genome shotgun (WGS) entry which is preliminary data.</text>
</comment>
<reference evidence="1 2" key="1">
    <citation type="submission" date="2020-10" db="EMBL/GenBank/DDBJ databases">
        <title>Connecting structure to function with the recovery of over 1000 high-quality activated sludge metagenome-assembled genomes encoding full-length rRNA genes using long-read sequencing.</title>
        <authorList>
            <person name="Singleton C.M."/>
            <person name="Petriglieri F."/>
            <person name="Kristensen J.M."/>
            <person name="Kirkegaard R.H."/>
            <person name="Michaelsen T.Y."/>
            <person name="Andersen M.H."/>
            <person name="Karst S.M."/>
            <person name="Dueholm M.S."/>
            <person name="Nielsen P.H."/>
            <person name="Albertsen M."/>
        </authorList>
    </citation>
    <scope>NUCLEOTIDE SEQUENCE [LARGE SCALE GENOMIC DNA]</scope>
    <source>
        <strain evidence="1">Fred_18-Q3-R57-64_BAT3C.720</strain>
    </source>
</reference>
<evidence type="ECO:0000313" key="1">
    <source>
        <dbReference type="EMBL" id="MBK7955706.1"/>
    </source>
</evidence>
<dbReference type="Proteomes" id="UP000706151">
    <property type="component" value="Unassembled WGS sequence"/>
</dbReference>
<protein>
    <submittedName>
        <fullName evidence="1">YbjN domain-containing protein</fullName>
    </submittedName>
</protein>
<accession>A0A935W4S5</accession>
<sequence length="95" mass="10960">MTVNQDNKLIRFVVVYGVKESALLDMKYAFTNRMNDDIILGRFSIPEQRPDMLIADYYLPFEEGIPAFQIVSALRLFVRVVLSAIRQCDKNDLVS</sequence>
<name>A0A935W4S5_9PROT</name>
<dbReference type="Pfam" id="PF10722">
    <property type="entry name" value="YbjN"/>
    <property type="match status" value="1"/>
</dbReference>
<dbReference type="EMBL" id="JADJOT010000011">
    <property type="protein sequence ID" value="MBK7955706.1"/>
    <property type="molecule type" value="Genomic_DNA"/>
</dbReference>
<dbReference type="AlphaFoldDB" id="A0A935W4S5"/>
<organism evidence="1 2">
    <name type="scientific">Candidatus Accumulibacter affinis</name>
    <dbReference type="NCBI Taxonomy" id="2954384"/>
    <lineage>
        <taxon>Bacteria</taxon>
        <taxon>Pseudomonadati</taxon>
        <taxon>Pseudomonadota</taxon>
        <taxon>Betaproteobacteria</taxon>
        <taxon>Candidatus Accumulibacter</taxon>
    </lineage>
</organism>
<proteinExistence type="predicted"/>
<evidence type="ECO:0000313" key="2">
    <source>
        <dbReference type="Proteomes" id="UP000706151"/>
    </source>
</evidence>
<dbReference type="InterPro" id="IPR019660">
    <property type="entry name" value="Put_sensory_transdc_reg_YbjN"/>
</dbReference>